<evidence type="ECO:0000313" key="2">
    <source>
        <dbReference type="EMBL" id="MVX58162.1"/>
    </source>
</evidence>
<dbReference type="RefSeq" id="WP_414486740.1">
    <property type="nucleotide sequence ID" value="NZ_WSRS01000002.1"/>
</dbReference>
<evidence type="ECO:0000313" key="3">
    <source>
        <dbReference type="Proteomes" id="UP000461595"/>
    </source>
</evidence>
<accession>A0A7X3G6R3</accession>
<organism evidence="2 3">
    <name type="scientific">Streptococcus danieliae</name>
    <dbReference type="NCBI Taxonomy" id="747656"/>
    <lineage>
        <taxon>Bacteria</taxon>
        <taxon>Bacillati</taxon>
        <taxon>Bacillota</taxon>
        <taxon>Bacilli</taxon>
        <taxon>Lactobacillales</taxon>
        <taxon>Streptococcaceae</taxon>
        <taxon>Streptococcus</taxon>
    </lineage>
</organism>
<proteinExistence type="predicted"/>
<dbReference type="Gene3D" id="3.30.830.10">
    <property type="entry name" value="Metalloenzyme, LuxS/M16 peptidase-like"/>
    <property type="match status" value="2"/>
</dbReference>
<dbReference type="InterPro" id="IPR007863">
    <property type="entry name" value="Peptidase_M16_C"/>
</dbReference>
<sequence>MELVDGVHIHVMNSHKFKSNVIKIRFTSTLSRYSVSARAIVAAILETANQSYPRLKDLQRYLASLYGAELSTSIHIVGDLHLVDIDLIFVKDRFLSKKQFLIERIFDLISEVLFNPLIEDEAFAHSLFQTERENLIELSEREWENDFSQARNESFKAFYRGHPDLSLANYGNKELLESETARSTYKEFQRMMREDRIDFLFFGEFPEKMIRDRIRSWDLQPRKELKSLTHFQAESSVVQEVFQKAMGQQSVLDLAYYTPVFRDEKSYPALVLLNALLGQFPHSFLFRKIREEEGLAYTVGSQLHVFSHLFRIYVGFEAPQRNVIFKQIRQEMNRIRRGFISEEQLSMSKKMLLNLIVQVEDSPMAMVERTYQTATFGSAYSVDGSFQKAIEAVTPKDIQMVARSLQLQSMIFLEGSSE</sequence>
<reference evidence="2 3" key="1">
    <citation type="submission" date="2019-12" db="EMBL/GenBank/DDBJ databases">
        <title>Microbes associate with the intestines of laboratory mice.</title>
        <authorList>
            <person name="Navarre W."/>
            <person name="Wong E."/>
        </authorList>
    </citation>
    <scope>NUCLEOTIDE SEQUENCE [LARGE SCALE GENOMIC DNA]</scope>
    <source>
        <strain evidence="2 3">NM51_B2-22</strain>
    </source>
</reference>
<dbReference type="NCBIfam" id="NF047422">
    <property type="entry name" value="YfmF_fam"/>
    <property type="match status" value="1"/>
</dbReference>
<dbReference type="EMBL" id="WSRS01000002">
    <property type="protein sequence ID" value="MVX58162.1"/>
    <property type="molecule type" value="Genomic_DNA"/>
</dbReference>
<name>A0A7X3G6R3_9STRE</name>
<comment type="caution">
    <text evidence="2">The sequence shown here is derived from an EMBL/GenBank/DDBJ whole genome shotgun (WGS) entry which is preliminary data.</text>
</comment>
<dbReference type="Pfam" id="PF05193">
    <property type="entry name" value="Peptidase_M16_C"/>
    <property type="match status" value="1"/>
</dbReference>
<dbReference type="GO" id="GO:0046872">
    <property type="term" value="F:metal ion binding"/>
    <property type="evidence" value="ECO:0007669"/>
    <property type="project" value="InterPro"/>
</dbReference>
<protein>
    <recommendedName>
        <fullName evidence="1">Peptidase M16 C-terminal domain-containing protein</fullName>
    </recommendedName>
</protein>
<evidence type="ECO:0000259" key="1">
    <source>
        <dbReference type="Pfam" id="PF05193"/>
    </source>
</evidence>
<dbReference type="Proteomes" id="UP000461595">
    <property type="component" value="Unassembled WGS sequence"/>
</dbReference>
<dbReference type="AlphaFoldDB" id="A0A7X3G6R3"/>
<dbReference type="SUPFAM" id="SSF63411">
    <property type="entry name" value="LuxS/MPP-like metallohydrolase"/>
    <property type="match status" value="2"/>
</dbReference>
<feature type="domain" description="Peptidase M16 C-terminal" evidence="1">
    <location>
        <begin position="188"/>
        <end position="352"/>
    </location>
</feature>
<gene>
    <name evidence="2" type="ORF">E5983_00540</name>
</gene>
<dbReference type="InterPro" id="IPR011249">
    <property type="entry name" value="Metalloenz_LuxS/M16"/>
</dbReference>